<protein>
    <recommendedName>
        <fullName evidence="2">UspA domain-containing protein</fullName>
    </recommendedName>
</protein>
<evidence type="ECO:0000256" key="1">
    <source>
        <dbReference type="SAM" id="MobiDB-lite"/>
    </source>
</evidence>
<dbReference type="InterPro" id="IPR006016">
    <property type="entry name" value="UspA"/>
</dbReference>
<feature type="domain" description="UspA" evidence="2">
    <location>
        <begin position="3"/>
        <end position="92"/>
    </location>
</feature>
<keyword evidence="4" id="KW-1185">Reference proteome</keyword>
<evidence type="ECO:0000313" key="4">
    <source>
        <dbReference type="Proteomes" id="UP001157017"/>
    </source>
</evidence>
<feature type="region of interest" description="Disordered" evidence="1">
    <location>
        <begin position="174"/>
        <end position="196"/>
    </location>
</feature>
<proteinExistence type="predicted"/>
<dbReference type="InterPro" id="IPR014729">
    <property type="entry name" value="Rossmann-like_a/b/a_fold"/>
</dbReference>
<sequence length="196" mass="20816">MSVVVGYVPTTAGFQAVTEALREAQWRGTDLVVVNVVGTAGYTTPTAADDQDLDALEVRLAESGVPHTIHRLDVSAEDASDEILRLADETDAEPDRRRDPPPVGRRQGDPRQQRPAGAARRALPGARRPPDGVATARTLPVAGNEGTLDVSGDRPGLPSTCNRILDGIPLHPFVRRPSWTSRSGSGRCSAPSWSAA</sequence>
<feature type="region of interest" description="Disordered" evidence="1">
    <location>
        <begin position="85"/>
        <end position="156"/>
    </location>
</feature>
<organism evidence="3 4">
    <name type="scientific">Angustibacter aerolatus</name>
    <dbReference type="NCBI Taxonomy" id="1162965"/>
    <lineage>
        <taxon>Bacteria</taxon>
        <taxon>Bacillati</taxon>
        <taxon>Actinomycetota</taxon>
        <taxon>Actinomycetes</taxon>
        <taxon>Kineosporiales</taxon>
        <taxon>Kineosporiaceae</taxon>
    </lineage>
</organism>
<evidence type="ECO:0000313" key="3">
    <source>
        <dbReference type="EMBL" id="GMA87948.1"/>
    </source>
</evidence>
<dbReference type="Proteomes" id="UP001157017">
    <property type="component" value="Unassembled WGS sequence"/>
</dbReference>
<accession>A0ABQ6JKL4</accession>
<reference evidence="4" key="1">
    <citation type="journal article" date="2019" name="Int. J. Syst. Evol. Microbiol.">
        <title>The Global Catalogue of Microorganisms (GCM) 10K type strain sequencing project: providing services to taxonomists for standard genome sequencing and annotation.</title>
        <authorList>
            <consortium name="The Broad Institute Genomics Platform"/>
            <consortium name="The Broad Institute Genome Sequencing Center for Infectious Disease"/>
            <person name="Wu L."/>
            <person name="Ma J."/>
        </authorList>
    </citation>
    <scope>NUCLEOTIDE SEQUENCE [LARGE SCALE GENOMIC DNA]</scope>
    <source>
        <strain evidence="4">NBRC 108730</strain>
    </source>
</reference>
<feature type="compositionally biased region" description="Polar residues" evidence="1">
    <location>
        <begin position="178"/>
        <end position="196"/>
    </location>
</feature>
<dbReference type="SUPFAM" id="SSF52402">
    <property type="entry name" value="Adenine nucleotide alpha hydrolases-like"/>
    <property type="match status" value="1"/>
</dbReference>
<evidence type="ECO:0000259" key="2">
    <source>
        <dbReference type="Pfam" id="PF00582"/>
    </source>
</evidence>
<feature type="compositionally biased region" description="Basic and acidic residues" evidence="1">
    <location>
        <begin position="85"/>
        <end position="112"/>
    </location>
</feature>
<comment type="caution">
    <text evidence="3">The sequence shown here is derived from an EMBL/GenBank/DDBJ whole genome shotgun (WGS) entry which is preliminary data.</text>
</comment>
<feature type="compositionally biased region" description="Low complexity" evidence="1">
    <location>
        <begin position="113"/>
        <end position="126"/>
    </location>
</feature>
<dbReference type="EMBL" id="BSUZ01000001">
    <property type="protein sequence ID" value="GMA87948.1"/>
    <property type="molecule type" value="Genomic_DNA"/>
</dbReference>
<name>A0ABQ6JKL4_9ACTN</name>
<dbReference type="Pfam" id="PF00582">
    <property type="entry name" value="Usp"/>
    <property type="match status" value="1"/>
</dbReference>
<dbReference type="Gene3D" id="3.40.50.620">
    <property type="entry name" value="HUPs"/>
    <property type="match status" value="1"/>
</dbReference>
<gene>
    <name evidence="3" type="ORF">GCM10025868_31980</name>
</gene>